<evidence type="ECO:0000256" key="6">
    <source>
        <dbReference type="SAM" id="Phobius"/>
    </source>
</evidence>
<reference evidence="8 9" key="1">
    <citation type="submission" date="2013-08" db="EMBL/GenBank/DDBJ databases">
        <title>Genome sequencing of Cellulomonas bogoriensis 69B4.</title>
        <authorList>
            <person name="Chen F."/>
            <person name="Li Y."/>
            <person name="Wang G."/>
        </authorList>
    </citation>
    <scope>NUCLEOTIDE SEQUENCE [LARGE SCALE GENOMIC DNA]</scope>
    <source>
        <strain evidence="8 9">69B4</strain>
    </source>
</reference>
<protein>
    <recommendedName>
        <fullName evidence="7">DUF3817 domain-containing protein</fullName>
    </recommendedName>
</protein>
<evidence type="ECO:0000256" key="5">
    <source>
        <dbReference type="ARBA" id="ARBA00023136"/>
    </source>
</evidence>
<keyword evidence="9" id="KW-1185">Reference proteome</keyword>
<keyword evidence="5 6" id="KW-0472">Membrane</keyword>
<evidence type="ECO:0000259" key="7">
    <source>
        <dbReference type="Pfam" id="PF12823"/>
    </source>
</evidence>
<keyword evidence="4 6" id="KW-1133">Transmembrane helix</keyword>
<dbReference type="PANTHER" id="PTHR40077:SF2">
    <property type="entry name" value="MEMBRANE PROTEIN"/>
    <property type="match status" value="1"/>
</dbReference>
<gene>
    <name evidence="8" type="ORF">N869_16200</name>
</gene>
<sequence length="136" mass="15526">MEDDVSTTTEDLAGKGGRALRRYRVMAWITGVMLLILVVEMVIKYVLQAGPEVMRWIEWVPFVHGWIYVVYLVTVVDLWSTMRWGYRRLVAMILGGVVPVMSFVVERRVHEHAVRDLAAVRGPEPADDEGLTRLDA</sequence>
<comment type="caution">
    <text evidence="8">The sequence shown here is derived from an EMBL/GenBank/DDBJ whole genome shotgun (WGS) entry which is preliminary data.</text>
</comment>
<dbReference type="NCBIfam" id="TIGR03954">
    <property type="entry name" value="integ_memb_HG"/>
    <property type="match status" value="1"/>
</dbReference>
<keyword evidence="2" id="KW-1003">Cell membrane</keyword>
<evidence type="ECO:0000256" key="2">
    <source>
        <dbReference type="ARBA" id="ARBA00022475"/>
    </source>
</evidence>
<feature type="transmembrane region" description="Helical" evidence="6">
    <location>
        <begin position="59"/>
        <end position="79"/>
    </location>
</feature>
<feature type="transmembrane region" description="Helical" evidence="6">
    <location>
        <begin position="25"/>
        <end position="47"/>
    </location>
</feature>
<keyword evidence="3 6" id="KW-0812">Transmembrane</keyword>
<feature type="domain" description="DUF3817" evidence="7">
    <location>
        <begin position="20"/>
        <end position="110"/>
    </location>
</feature>
<proteinExistence type="predicted"/>
<evidence type="ECO:0000256" key="4">
    <source>
        <dbReference type="ARBA" id="ARBA00022989"/>
    </source>
</evidence>
<evidence type="ECO:0000256" key="3">
    <source>
        <dbReference type="ARBA" id="ARBA00022692"/>
    </source>
</evidence>
<dbReference type="EMBL" id="AXCZ01000066">
    <property type="protein sequence ID" value="KGM13109.1"/>
    <property type="molecule type" value="Genomic_DNA"/>
</dbReference>
<dbReference type="Proteomes" id="UP000054314">
    <property type="component" value="Unassembled WGS sequence"/>
</dbReference>
<dbReference type="Pfam" id="PF12823">
    <property type="entry name" value="DUF3817"/>
    <property type="match status" value="1"/>
</dbReference>
<evidence type="ECO:0000313" key="8">
    <source>
        <dbReference type="EMBL" id="KGM13109.1"/>
    </source>
</evidence>
<evidence type="ECO:0000313" key="9">
    <source>
        <dbReference type="Proteomes" id="UP000054314"/>
    </source>
</evidence>
<dbReference type="AlphaFoldDB" id="A0A0A0C137"/>
<name>A0A0A0C137_9CELL</name>
<evidence type="ECO:0000256" key="1">
    <source>
        <dbReference type="ARBA" id="ARBA00004651"/>
    </source>
</evidence>
<organism evidence="8 9">
    <name type="scientific">Cellulomonas bogoriensis 69B4 = DSM 16987</name>
    <dbReference type="NCBI Taxonomy" id="1386082"/>
    <lineage>
        <taxon>Bacteria</taxon>
        <taxon>Bacillati</taxon>
        <taxon>Actinomycetota</taxon>
        <taxon>Actinomycetes</taxon>
        <taxon>Micrococcales</taxon>
        <taxon>Cellulomonadaceae</taxon>
        <taxon>Cellulomonas</taxon>
    </lineage>
</organism>
<dbReference type="InterPro" id="IPR023845">
    <property type="entry name" value="DUF3817_TM"/>
</dbReference>
<accession>A0A0A0C137</accession>
<dbReference type="PANTHER" id="PTHR40077">
    <property type="entry name" value="MEMBRANE PROTEIN-RELATED"/>
    <property type="match status" value="1"/>
</dbReference>
<dbReference type="GO" id="GO:0005886">
    <property type="term" value="C:plasma membrane"/>
    <property type="evidence" value="ECO:0007669"/>
    <property type="project" value="UniProtKB-SubCell"/>
</dbReference>
<comment type="subcellular location">
    <subcellularLocation>
        <location evidence="1">Cell membrane</location>
        <topology evidence="1">Multi-pass membrane protein</topology>
    </subcellularLocation>
</comment>